<evidence type="ECO:0000313" key="2">
    <source>
        <dbReference type="Proteomes" id="UP000468531"/>
    </source>
</evidence>
<sequence length="60" mass="6923">MTQWYFVWVEGPRGPEPQKWSSDGLVGQLGRQDVIVRFSLTDREADLSLDQLAKRHPVPE</sequence>
<accession>A0A6P1B8X0</accession>
<reference evidence="1 2" key="1">
    <citation type="journal article" date="2020" name="Arch. Microbiol.">
        <title>Bradyrhizobium uaiense sp. nov., a new highly efficient cowpea symbiont.</title>
        <authorList>
            <person name="Cabral Michel D."/>
            <person name="Azarias Guimaraes A."/>
            <person name="Martins da Costa E."/>
            <person name="Soares de Carvalho T."/>
            <person name="Balsanelli E."/>
            <person name="Willems A."/>
            <person name="Maltempi de Souza E."/>
            <person name="de Souza Moreira F.M."/>
        </authorList>
    </citation>
    <scope>NUCLEOTIDE SEQUENCE [LARGE SCALE GENOMIC DNA]</scope>
    <source>
        <strain evidence="1 2">UFLA 03-164</strain>
    </source>
</reference>
<dbReference type="EMBL" id="VKHP01000007">
    <property type="protein sequence ID" value="NEU94937.1"/>
    <property type="molecule type" value="Genomic_DNA"/>
</dbReference>
<dbReference type="AlphaFoldDB" id="A0A6P1B8X0"/>
<dbReference type="Proteomes" id="UP000468531">
    <property type="component" value="Unassembled WGS sequence"/>
</dbReference>
<name>A0A6P1B8X0_9BRAD</name>
<proteinExistence type="predicted"/>
<organism evidence="1 2">
    <name type="scientific">Bradyrhizobium uaiense</name>
    <dbReference type="NCBI Taxonomy" id="2594946"/>
    <lineage>
        <taxon>Bacteria</taxon>
        <taxon>Pseudomonadati</taxon>
        <taxon>Pseudomonadota</taxon>
        <taxon>Alphaproteobacteria</taxon>
        <taxon>Hyphomicrobiales</taxon>
        <taxon>Nitrobacteraceae</taxon>
        <taxon>Bradyrhizobium</taxon>
    </lineage>
</organism>
<protein>
    <submittedName>
        <fullName evidence="1">Uncharacterized protein</fullName>
    </submittedName>
</protein>
<gene>
    <name evidence="1" type="ORF">FNJ47_03620</name>
</gene>
<dbReference type="RefSeq" id="WP_163150676.1">
    <property type="nucleotide sequence ID" value="NZ_VKHP01000007.1"/>
</dbReference>
<evidence type="ECO:0000313" key="1">
    <source>
        <dbReference type="EMBL" id="NEU94937.1"/>
    </source>
</evidence>
<comment type="caution">
    <text evidence="1">The sequence shown here is derived from an EMBL/GenBank/DDBJ whole genome shotgun (WGS) entry which is preliminary data.</text>
</comment>
<keyword evidence="2" id="KW-1185">Reference proteome</keyword>